<reference evidence="3" key="1">
    <citation type="journal article" date="2005" name="Nature">
        <title>The map-based sequence of the rice genome.</title>
        <authorList>
            <consortium name="International rice genome sequencing project (IRGSP)"/>
            <person name="Matsumoto T."/>
            <person name="Wu J."/>
            <person name="Kanamori H."/>
            <person name="Katayose Y."/>
            <person name="Fujisawa M."/>
            <person name="Namiki N."/>
            <person name="Mizuno H."/>
            <person name="Yamamoto K."/>
            <person name="Antonio B.A."/>
            <person name="Baba T."/>
            <person name="Sakata K."/>
            <person name="Nagamura Y."/>
            <person name="Aoki H."/>
            <person name="Arikawa K."/>
            <person name="Arita K."/>
            <person name="Bito T."/>
            <person name="Chiden Y."/>
            <person name="Fujitsuka N."/>
            <person name="Fukunaka R."/>
            <person name="Hamada M."/>
            <person name="Harada C."/>
            <person name="Hayashi A."/>
            <person name="Hijishita S."/>
            <person name="Honda M."/>
            <person name="Hosokawa S."/>
            <person name="Ichikawa Y."/>
            <person name="Idonuma A."/>
            <person name="Iijima M."/>
            <person name="Ikeda M."/>
            <person name="Ikeno M."/>
            <person name="Ito K."/>
            <person name="Ito S."/>
            <person name="Ito T."/>
            <person name="Ito Y."/>
            <person name="Ito Y."/>
            <person name="Iwabuchi A."/>
            <person name="Kamiya K."/>
            <person name="Karasawa W."/>
            <person name="Kurita K."/>
            <person name="Katagiri S."/>
            <person name="Kikuta A."/>
            <person name="Kobayashi H."/>
            <person name="Kobayashi N."/>
            <person name="Machita K."/>
            <person name="Maehara T."/>
            <person name="Masukawa M."/>
            <person name="Mizubayashi T."/>
            <person name="Mukai Y."/>
            <person name="Nagasaki H."/>
            <person name="Nagata Y."/>
            <person name="Naito S."/>
            <person name="Nakashima M."/>
            <person name="Nakama Y."/>
            <person name="Nakamichi Y."/>
            <person name="Nakamura M."/>
            <person name="Meguro A."/>
            <person name="Negishi M."/>
            <person name="Ohta I."/>
            <person name="Ohta T."/>
            <person name="Okamoto M."/>
            <person name="Ono N."/>
            <person name="Saji S."/>
            <person name="Sakaguchi M."/>
            <person name="Sakai K."/>
            <person name="Shibata M."/>
            <person name="Shimokawa T."/>
            <person name="Song J."/>
            <person name="Takazaki Y."/>
            <person name="Terasawa K."/>
            <person name="Tsugane M."/>
            <person name="Tsuji K."/>
            <person name="Ueda S."/>
            <person name="Waki K."/>
            <person name="Yamagata H."/>
            <person name="Yamamoto M."/>
            <person name="Yamamoto S."/>
            <person name="Yamane H."/>
            <person name="Yoshiki S."/>
            <person name="Yoshihara R."/>
            <person name="Yukawa K."/>
            <person name="Zhong H."/>
            <person name="Yano M."/>
            <person name="Yuan Q."/>
            <person name="Ouyang S."/>
            <person name="Liu J."/>
            <person name="Jones K.M."/>
            <person name="Gansberger K."/>
            <person name="Moffat K."/>
            <person name="Hill J."/>
            <person name="Bera J."/>
            <person name="Fadrosh D."/>
            <person name="Jin S."/>
            <person name="Johri S."/>
            <person name="Kim M."/>
            <person name="Overton L."/>
            <person name="Reardon M."/>
            <person name="Tsitrin T."/>
            <person name="Vuong H."/>
            <person name="Weaver B."/>
            <person name="Ciecko A."/>
            <person name="Tallon L."/>
            <person name="Jackson J."/>
            <person name="Pai G."/>
            <person name="Aken S.V."/>
            <person name="Utterback T."/>
            <person name="Reidmuller S."/>
            <person name="Feldblyum T."/>
            <person name="Hsiao J."/>
            <person name="Zismann V."/>
            <person name="Iobst S."/>
            <person name="de Vazeille A.R."/>
            <person name="Buell C.R."/>
            <person name="Ying K."/>
            <person name="Li Y."/>
            <person name="Lu T."/>
            <person name="Huang Y."/>
            <person name="Zhao Q."/>
            <person name="Feng Q."/>
            <person name="Zhang L."/>
            <person name="Zhu J."/>
            <person name="Weng Q."/>
            <person name="Mu J."/>
            <person name="Lu Y."/>
            <person name="Fan D."/>
            <person name="Liu Y."/>
            <person name="Guan J."/>
            <person name="Zhang Y."/>
            <person name="Yu S."/>
            <person name="Liu X."/>
            <person name="Zhang Y."/>
            <person name="Hong G."/>
            <person name="Han B."/>
            <person name="Choisne N."/>
            <person name="Demange N."/>
            <person name="Orjeda G."/>
            <person name="Samain S."/>
            <person name="Cattolico L."/>
            <person name="Pelletier E."/>
            <person name="Couloux A."/>
            <person name="Segurens B."/>
            <person name="Wincker P."/>
            <person name="D'Hont A."/>
            <person name="Scarpelli C."/>
            <person name="Weissenbach J."/>
            <person name="Salanoubat M."/>
            <person name="Quetier F."/>
            <person name="Yu Y."/>
            <person name="Kim H.R."/>
            <person name="Rambo T."/>
            <person name="Currie J."/>
            <person name="Collura K."/>
            <person name="Luo M."/>
            <person name="Yang T."/>
            <person name="Ammiraju J.S.S."/>
            <person name="Engler F."/>
            <person name="Soderlund C."/>
            <person name="Wing R.A."/>
            <person name="Palmer L.E."/>
            <person name="de la Bastide M."/>
            <person name="Spiegel L."/>
            <person name="Nascimento L."/>
            <person name="Zutavern T."/>
            <person name="O'Shaughnessy A."/>
            <person name="Dike S."/>
            <person name="Dedhia N."/>
            <person name="Preston R."/>
            <person name="Balija V."/>
            <person name="McCombie W.R."/>
            <person name="Chow T."/>
            <person name="Chen H."/>
            <person name="Chung M."/>
            <person name="Chen C."/>
            <person name="Shaw J."/>
            <person name="Wu H."/>
            <person name="Hsiao K."/>
            <person name="Chao Y."/>
            <person name="Chu M."/>
            <person name="Cheng C."/>
            <person name="Hour A."/>
            <person name="Lee P."/>
            <person name="Lin S."/>
            <person name="Lin Y."/>
            <person name="Liou J."/>
            <person name="Liu S."/>
            <person name="Hsing Y."/>
            <person name="Raghuvanshi S."/>
            <person name="Mohanty A."/>
            <person name="Bharti A.K."/>
            <person name="Gaur A."/>
            <person name="Gupta V."/>
            <person name="Kumar D."/>
            <person name="Ravi V."/>
            <person name="Vij S."/>
            <person name="Kapur A."/>
            <person name="Khurana P."/>
            <person name="Khurana P."/>
            <person name="Khurana J.P."/>
            <person name="Tyagi A.K."/>
            <person name="Gaikwad K."/>
            <person name="Singh A."/>
            <person name="Dalal V."/>
            <person name="Srivastava S."/>
            <person name="Dixit A."/>
            <person name="Pal A.K."/>
            <person name="Ghazi I.A."/>
            <person name="Yadav M."/>
            <person name="Pandit A."/>
            <person name="Bhargava A."/>
            <person name="Sureshbabu K."/>
            <person name="Batra K."/>
            <person name="Sharma T.R."/>
            <person name="Mohapatra T."/>
            <person name="Singh N.K."/>
            <person name="Messing J."/>
            <person name="Nelson A.B."/>
            <person name="Fuks G."/>
            <person name="Kavchok S."/>
            <person name="Keizer G."/>
            <person name="Linton E."/>
            <person name="Llaca V."/>
            <person name="Song R."/>
            <person name="Tanyolac B."/>
            <person name="Young S."/>
            <person name="Ho-Il K."/>
            <person name="Hahn J.H."/>
            <person name="Sangsakoo G."/>
            <person name="Vanavichit A."/>
            <person name="de Mattos Luiz.A.T."/>
            <person name="Zimmer P.D."/>
            <person name="Malone G."/>
            <person name="Dellagostin O."/>
            <person name="de Oliveira A.C."/>
            <person name="Bevan M."/>
            <person name="Bancroft I."/>
            <person name="Minx P."/>
            <person name="Cordum H."/>
            <person name="Wilson R."/>
            <person name="Cheng Z."/>
            <person name="Jin W."/>
            <person name="Jiang J."/>
            <person name="Leong S.A."/>
            <person name="Iwama H."/>
            <person name="Gojobori T."/>
            <person name="Itoh T."/>
            <person name="Niimura Y."/>
            <person name="Fujii Y."/>
            <person name="Habara T."/>
            <person name="Sakai H."/>
            <person name="Sato Y."/>
            <person name="Wilson G."/>
            <person name="Kumar K."/>
            <person name="McCouch S."/>
            <person name="Juretic N."/>
            <person name="Hoen D."/>
            <person name="Wright S."/>
            <person name="Bruskiewich R."/>
            <person name="Bureau T."/>
            <person name="Miyao A."/>
            <person name="Hirochika H."/>
            <person name="Nishikawa T."/>
            <person name="Kadowaki K."/>
            <person name="Sugiura M."/>
            <person name="Burr B."/>
            <person name="Sasaki T."/>
        </authorList>
    </citation>
    <scope>NUCLEOTIDE SEQUENCE [LARGE SCALE GENOMIC DNA]</scope>
    <source>
        <strain evidence="3">cv. Nipponbare</strain>
    </source>
</reference>
<reference evidence="3" key="2">
    <citation type="journal article" date="2008" name="Nucleic Acids Res.">
        <title>The rice annotation project database (RAP-DB): 2008 update.</title>
        <authorList>
            <consortium name="The rice annotation project (RAP)"/>
        </authorList>
    </citation>
    <scope>GENOME REANNOTATION</scope>
    <source>
        <strain evidence="3">cv. Nipponbare</strain>
    </source>
</reference>
<accession>Q69KP8</accession>
<dbReference type="Proteomes" id="UP000000763">
    <property type="component" value="Chromosome 7"/>
</dbReference>
<organism evidence="2 3">
    <name type="scientific">Oryza sativa subsp. japonica</name>
    <name type="common">Rice</name>
    <dbReference type="NCBI Taxonomy" id="39947"/>
    <lineage>
        <taxon>Eukaryota</taxon>
        <taxon>Viridiplantae</taxon>
        <taxon>Streptophyta</taxon>
        <taxon>Embryophyta</taxon>
        <taxon>Tracheophyta</taxon>
        <taxon>Spermatophyta</taxon>
        <taxon>Magnoliopsida</taxon>
        <taxon>Liliopsida</taxon>
        <taxon>Poales</taxon>
        <taxon>Poaceae</taxon>
        <taxon>BOP clade</taxon>
        <taxon>Oryzoideae</taxon>
        <taxon>Oryzeae</taxon>
        <taxon>Oryzinae</taxon>
        <taxon>Oryza</taxon>
        <taxon>Oryza sativa</taxon>
    </lineage>
</organism>
<feature type="compositionally biased region" description="Basic residues" evidence="1">
    <location>
        <begin position="90"/>
        <end position="103"/>
    </location>
</feature>
<evidence type="ECO:0000313" key="2">
    <source>
        <dbReference type="EMBL" id="BAD31888.1"/>
    </source>
</evidence>
<proteinExistence type="predicted"/>
<sequence length="103" mass="11108">MAAHGWTCGGDGSARTYGARALPAMKDEGEGGDGARHGLLELEDEQYPRSGSGLMVSDGRRRAKEVGHAQAAPRPTRGDTARGYSDARAARVKGRKRQRKPWF</sequence>
<dbReference type="AlphaFoldDB" id="Q69KP8"/>
<evidence type="ECO:0000313" key="3">
    <source>
        <dbReference type="Proteomes" id="UP000000763"/>
    </source>
</evidence>
<feature type="region of interest" description="Disordered" evidence="1">
    <location>
        <begin position="21"/>
        <end position="103"/>
    </location>
</feature>
<protein>
    <submittedName>
        <fullName evidence="2">Uncharacterized protein</fullName>
    </submittedName>
</protein>
<gene>
    <name evidence="2" type="primary">OSJNBa0040C06.38</name>
</gene>
<feature type="compositionally biased region" description="Basic and acidic residues" evidence="1">
    <location>
        <begin position="25"/>
        <end position="40"/>
    </location>
</feature>
<dbReference type="EMBL" id="AP005911">
    <property type="protein sequence ID" value="BAD31888.1"/>
    <property type="molecule type" value="Genomic_DNA"/>
</dbReference>
<name>Q69KP8_ORYSJ</name>
<evidence type="ECO:0000256" key="1">
    <source>
        <dbReference type="SAM" id="MobiDB-lite"/>
    </source>
</evidence>
<feature type="compositionally biased region" description="Basic and acidic residues" evidence="1">
    <location>
        <begin position="58"/>
        <end position="67"/>
    </location>
</feature>